<dbReference type="InterPro" id="IPR039808">
    <property type="entry name" value="Cadherin"/>
</dbReference>
<proteinExistence type="predicted"/>
<evidence type="ECO:0000313" key="5">
    <source>
        <dbReference type="EMBL" id="KAH3842732.1"/>
    </source>
</evidence>
<evidence type="ECO:0000256" key="4">
    <source>
        <dbReference type="ARBA" id="ARBA00023136"/>
    </source>
</evidence>
<accession>A0A9D4QU49</accession>
<dbReference type="SUPFAM" id="SSF49313">
    <property type="entry name" value="Cadherin-like"/>
    <property type="match status" value="1"/>
</dbReference>
<dbReference type="AlphaFoldDB" id="A0A9D4QU49"/>
<name>A0A9D4QU49_DREPO</name>
<reference evidence="5" key="2">
    <citation type="submission" date="2020-11" db="EMBL/GenBank/DDBJ databases">
        <authorList>
            <person name="McCartney M.A."/>
            <person name="Auch B."/>
            <person name="Kono T."/>
            <person name="Mallez S."/>
            <person name="Becker A."/>
            <person name="Gohl D.M."/>
            <person name="Silverstein K.A.T."/>
            <person name="Koren S."/>
            <person name="Bechman K.B."/>
            <person name="Herman A."/>
            <person name="Abrahante J.E."/>
            <person name="Garbe J."/>
        </authorList>
    </citation>
    <scope>NUCLEOTIDE SEQUENCE</scope>
    <source>
        <strain evidence="5">Duluth1</strain>
        <tissue evidence="5">Whole animal</tissue>
    </source>
</reference>
<dbReference type="GO" id="GO:0007156">
    <property type="term" value="P:homophilic cell adhesion via plasma membrane adhesion molecules"/>
    <property type="evidence" value="ECO:0007669"/>
    <property type="project" value="InterPro"/>
</dbReference>
<evidence type="ECO:0000256" key="2">
    <source>
        <dbReference type="ARBA" id="ARBA00022737"/>
    </source>
</evidence>
<dbReference type="PANTHER" id="PTHR24027">
    <property type="entry name" value="CADHERIN-23"/>
    <property type="match status" value="1"/>
</dbReference>
<dbReference type="GO" id="GO:0031175">
    <property type="term" value="P:neuron projection development"/>
    <property type="evidence" value="ECO:0007669"/>
    <property type="project" value="TreeGrafter"/>
</dbReference>
<sequence length="60" mass="6540">MDPAQESTVLVFFNVKDANDHSPEFERPNYSASVLENVAVGSTVIQVRATDIDSGRLSSK</sequence>
<dbReference type="GO" id="GO:0008013">
    <property type="term" value="F:beta-catenin binding"/>
    <property type="evidence" value="ECO:0007669"/>
    <property type="project" value="TreeGrafter"/>
</dbReference>
<keyword evidence="2" id="KW-0677">Repeat</keyword>
<evidence type="ECO:0008006" key="7">
    <source>
        <dbReference type="Google" id="ProtNLM"/>
    </source>
</evidence>
<dbReference type="PRINTS" id="PR00205">
    <property type="entry name" value="CADHERIN"/>
</dbReference>
<keyword evidence="4" id="KW-0472">Membrane</keyword>
<dbReference type="InterPro" id="IPR002126">
    <property type="entry name" value="Cadherin-like_dom"/>
</dbReference>
<dbReference type="InterPro" id="IPR015919">
    <property type="entry name" value="Cadherin-like_sf"/>
</dbReference>
<evidence type="ECO:0000313" key="6">
    <source>
        <dbReference type="Proteomes" id="UP000828390"/>
    </source>
</evidence>
<protein>
    <recommendedName>
        <fullName evidence="7">Cadherin domain-containing protein</fullName>
    </recommendedName>
</protein>
<dbReference type="PANTHER" id="PTHR24027:SF438">
    <property type="entry name" value="CADHERIN 23"/>
    <property type="match status" value="1"/>
</dbReference>
<dbReference type="GO" id="GO:0005509">
    <property type="term" value="F:calcium ion binding"/>
    <property type="evidence" value="ECO:0007669"/>
    <property type="project" value="InterPro"/>
</dbReference>
<dbReference type="GO" id="GO:0016477">
    <property type="term" value="P:cell migration"/>
    <property type="evidence" value="ECO:0007669"/>
    <property type="project" value="TreeGrafter"/>
</dbReference>
<dbReference type="GO" id="GO:0045296">
    <property type="term" value="F:cadherin binding"/>
    <property type="evidence" value="ECO:0007669"/>
    <property type="project" value="TreeGrafter"/>
</dbReference>
<keyword evidence="6" id="KW-1185">Reference proteome</keyword>
<organism evidence="5 6">
    <name type="scientific">Dreissena polymorpha</name>
    <name type="common">Zebra mussel</name>
    <name type="synonym">Mytilus polymorpha</name>
    <dbReference type="NCBI Taxonomy" id="45954"/>
    <lineage>
        <taxon>Eukaryota</taxon>
        <taxon>Metazoa</taxon>
        <taxon>Spiralia</taxon>
        <taxon>Lophotrochozoa</taxon>
        <taxon>Mollusca</taxon>
        <taxon>Bivalvia</taxon>
        <taxon>Autobranchia</taxon>
        <taxon>Heteroconchia</taxon>
        <taxon>Euheterodonta</taxon>
        <taxon>Imparidentia</taxon>
        <taxon>Neoheterodontei</taxon>
        <taxon>Myida</taxon>
        <taxon>Dreissenoidea</taxon>
        <taxon>Dreissenidae</taxon>
        <taxon>Dreissena</taxon>
    </lineage>
</organism>
<evidence type="ECO:0000256" key="3">
    <source>
        <dbReference type="ARBA" id="ARBA00022837"/>
    </source>
</evidence>
<dbReference type="EMBL" id="JAIWYP010000004">
    <property type="protein sequence ID" value="KAH3842732.1"/>
    <property type="molecule type" value="Genomic_DNA"/>
</dbReference>
<gene>
    <name evidence="5" type="ORF">DPMN_116236</name>
</gene>
<comment type="caution">
    <text evidence="5">The sequence shown here is derived from an EMBL/GenBank/DDBJ whole genome shotgun (WGS) entry which is preliminary data.</text>
</comment>
<dbReference type="CDD" id="cd11304">
    <property type="entry name" value="Cadherin_repeat"/>
    <property type="match status" value="1"/>
</dbReference>
<dbReference type="Gene3D" id="2.60.40.60">
    <property type="entry name" value="Cadherins"/>
    <property type="match status" value="1"/>
</dbReference>
<reference evidence="5" key="1">
    <citation type="journal article" date="2019" name="bioRxiv">
        <title>The Genome of the Zebra Mussel, Dreissena polymorpha: A Resource for Invasive Species Research.</title>
        <authorList>
            <person name="McCartney M.A."/>
            <person name="Auch B."/>
            <person name="Kono T."/>
            <person name="Mallez S."/>
            <person name="Zhang Y."/>
            <person name="Obille A."/>
            <person name="Becker A."/>
            <person name="Abrahante J.E."/>
            <person name="Garbe J."/>
            <person name="Badalamenti J.P."/>
            <person name="Herman A."/>
            <person name="Mangelson H."/>
            <person name="Liachko I."/>
            <person name="Sullivan S."/>
            <person name="Sone E.D."/>
            <person name="Koren S."/>
            <person name="Silverstein K.A.T."/>
            <person name="Beckman K.B."/>
            <person name="Gohl D.M."/>
        </authorList>
    </citation>
    <scope>NUCLEOTIDE SEQUENCE</scope>
    <source>
        <strain evidence="5">Duluth1</strain>
        <tissue evidence="5">Whole animal</tissue>
    </source>
</reference>
<comment type="subcellular location">
    <subcellularLocation>
        <location evidence="1">Membrane</location>
    </subcellularLocation>
</comment>
<dbReference type="Proteomes" id="UP000828390">
    <property type="component" value="Unassembled WGS sequence"/>
</dbReference>
<evidence type="ECO:0000256" key="1">
    <source>
        <dbReference type="ARBA" id="ARBA00004370"/>
    </source>
</evidence>
<dbReference type="GO" id="GO:0016342">
    <property type="term" value="C:catenin complex"/>
    <property type="evidence" value="ECO:0007669"/>
    <property type="project" value="TreeGrafter"/>
</dbReference>
<keyword evidence="3" id="KW-0106">Calcium</keyword>